<evidence type="ECO:0000313" key="1">
    <source>
        <dbReference type="EMBL" id="KAB8068212.1"/>
    </source>
</evidence>
<dbReference type="Proteomes" id="UP000326565">
    <property type="component" value="Unassembled WGS sequence"/>
</dbReference>
<dbReference type="InterPro" id="IPR001128">
    <property type="entry name" value="Cyt_P450"/>
</dbReference>
<dbReference type="Gene3D" id="1.10.630.10">
    <property type="entry name" value="Cytochrome P450"/>
    <property type="match status" value="1"/>
</dbReference>
<evidence type="ECO:0008006" key="3">
    <source>
        <dbReference type="Google" id="ProtNLM"/>
    </source>
</evidence>
<dbReference type="GO" id="GO:0005506">
    <property type="term" value="F:iron ion binding"/>
    <property type="evidence" value="ECO:0007669"/>
    <property type="project" value="InterPro"/>
</dbReference>
<evidence type="ECO:0000313" key="2">
    <source>
        <dbReference type="Proteomes" id="UP000326565"/>
    </source>
</evidence>
<gene>
    <name evidence="1" type="ORF">BDV29DRAFT_184953</name>
</gene>
<dbReference type="GO" id="GO:0004497">
    <property type="term" value="F:monooxygenase activity"/>
    <property type="evidence" value="ECO:0007669"/>
    <property type="project" value="InterPro"/>
</dbReference>
<dbReference type="SUPFAM" id="SSF48264">
    <property type="entry name" value="Cytochrome P450"/>
    <property type="match status" value="1"/>
</dbReference>
<dbReference type="GO" id="GO:0020037">
    <property type="term" value="F:heme binding"/>
    <property type="evidence" value="ECO:0007669"/>
    <property type="project" value="InterPro"/>
</dbReference>
<dbReference type="Pfam" id="PF00067">
    <property type="entry name" value="p450"/>
    <property type="match status" value="1"/>
</dbReference>
<accession>A0A5N5WMG3</accession>
<proteinExistence type="predicted"/>
<name>A0A5N5WMG3_9EURO</name>
<dbReference type="EMBL" id="ML732409">
    <property type="protein sequence ID" value="KAB8068212.1"/>
    <property type="molecule type" value="Genomic_DNA"/>
</dbReference>
<dbReference type="AlphaFoldDB" id="A0A5N5WMG3"/>
<reference evidence="1 2" key="1">
    <citation type="submission" date="2019-04" db="EMBL/GenBank/DDBJ databases">
        <title>Friends and foes A comparative genomics study of 23 Aspergillus species from section Flavi.</title>
        <authorList>
            <consortium name="DOE Joint Genome Institute"/>
            <person name="Kjaerbolling I."/>
            <person name="Vesth T."/>
            <person name="Frisvad J.C."/>
            <person name="Nybo J.L."/>
            <person name="Theobald S."/>
            <person name="Kildgaard S."/>
            <person name="Isbrandt T."/>
            <person name="Kuo A."/>
            <person name="Sato A."/>
            <person name="Lyhne E.K."/>
            <person name="Kogle M.E."/>
            <person name="Wiebenga A."/>
            <person name="Kun R.S."/>
            <person name="Lubbers R.J."/>
            <person name="Makela M.R."/>
            <person name="Barry K."/>
            <person name="Chovatia M."/>
            <person name="Clum A."/>
            <person name="Daum C."/>
            <person name="Haridas S."/>
            <person name="He G."/>
            <person name="LaButti K."/>
            <person name="Lipzen A."/>
            <person name="Mondo S."/>
            <person name="Riley R."/>
            <person name="Salamov A."/>
            <person name="Simmons B.A."/>
            <person name="Magnuson J.K."/>
            <person name="Henrissat B."/>
            <person name="Mortensen U.H."/>
            <person name="Larsen T.O."/>
            <person name="Devries R.P."/>
            <person name="Grigoriev I.V."/>
            <person name="Machida M."/>
            <person name="Baker S.E."/>
            <person name="Andersen M.R."/>
        </authorList>
    </citation>
    <scope>NUCLEOTIDE SEQUENCE [LARGE SCALE GENOMIC DNA]</scope>
    <source>
        <strain evidence="1 2">CBS 151.66</strain>
    </source>
</reference>
<dbReference type="InterPro" id="IPR036396">
    <property type="entry name" value="Cyt_P450_sf"/>
</dbReference>
<dbReference type="GO" id="GO:0016705">
    <property type="term" value="F:oxidoreductase activity, acting on paired donors, with incorporation or reduction of molecular oxygen"/>
    <property type="evidence" value="ECO:0007669"/>
    <property type="project" value="InterPro"/>
</dbReference>
<protein>
    <recommendedName>
        <fullName evidence="3">Cytochrome P450</fullName>
    </recommendedName>
</protein>
<sequence>MYWLLKSPEYLTRLRKEVDAALNPQGIAAPCEKVKSLPYLPACLEEGLRIIPPFTFNCLAAHAGRCGYTWKLYLRHNYSVDLILRCAS</sequence>
<organism evidence="1 2">
    <name type="scientific">Aspergillus leporis</name>
    <dbReference type="NCBI Taxonomy" id="41062"/>
    <lineage>
        <taxon>Eukaryota</taxon>
        <taxon>Fungi</taxon>
        <taxon>Dikarya</taxon>
        <taxon>Ascomycota</taxon>
        <taxon>Pezizomycotina</taxon>
        <taxon>Eurotiomycetes</taxon>
        <taxon>Eurotiomycetidae</taxon>
        <taxon>Eurotiales</taxon>
        <taxon>Aspergillaceae</taxon>
        <taxon>Aspergillus</taxon>
        <taxon>Aspergillus subgen. Circumdati</taxon>
    </lineage>
</organism>
<keyword evidence="2" id="KW-1185">Reference proteome</keyword>